<evidence type="ECO:0000256" key="11">
    <source>
        <dbReference type="RuleBase" id="RU000639"/>
    </source>
</evidence>
<keyword evidence="18" id="KW-1185">Reference proteome</keyword>
<dbReference type="CDD" id="cd00446">
    <property type="entry name" value="GrpE"/>
    <property type="match status" value="1"/>
</dbReference>
<evidence type="ECO:0000256" key="13">
    <source>
        <dbReference type="SAM" id="Coils"/>
    </source>
</evidence>
<evidence type="ECO:0000256" key="10">
    <source>
        <dbReference type="HAMAP-Rule" id="MF_01151"/>
    </source>
</evidence>
<dbReference type="RefSeq" id="WP_018791188.1">
    <property type="nucleotide sequence ID" value="NZ_BOQM01000009.1"/>
</dbReference>
<dbReference type="InterPro" id="IPR009012">
    <property type="entry name" value="GrpE_head"/>
</dbReference>
<sequence length="299" mass="29859">MTDKPRATDPDVAGSVPGGSASAGEAGAEPRVVIRDNRKISNAAGSGSKNAGSKNAGSGSEGAGSGSGAAGAGSEATGSGSGATGPGSEATGVTDSDSGSAAADAGSESPAAGLVEDADVVVDEIQAEAAEGAPASPPVVDAPAAPVDAATATSLGTESETLRAELDERTRDLQRVTAEYANYRKRVDRDRGLVTEQATGAVLAALLPILDDLDRAREHGDLVGPFGSVAEQLTTALGKFGLTPFGEEGDPFDPTRHEAVTHQTSADVTEPTCVQVMRRGYLVGERLLRPALVGVAEPE</sequence>
<dbReference type="SUPFAM" id="SSF58014">
    <property type="entry name" value="Coiled-coil domain of nucleotide exchange factor GrpE"/>
    <property type="match status" value="1"/>
</dbReference>
<dbReference type="Proteomes" id="UP000315983">
    <property type="component" value="Unassembled WGS sequence"/>
</dbReference>
<gene>
    <name evidence="10" type="primary">grpE</name>
    <name evidence="16" type="ORF">FB564_1173</name>
    <name evidence="15" type="ORF">Sar04_13310</name>
</gene>
<evidence type="ECO:0000256" key="6">
    <source>
        <dbReference type="ARBA" id="ARBA00023186"/>
    </source>
</evidence>
<evidence type="ECO:0000256" key="4">
    <source>
        <dbReference type="ARBA" id="ARBA00022490"/>
    </source>
</evidence>
<proteinExistence type="inferred from homology"/>
<name>A0A542XJR2_SALAC</name>
<dbReference type="AlphaFoldDB" id="A0A542XJR2"/>
<evidence type="ECO:0000256" key="12">
    <source>
        <dbReference type="RuleBase" id="RU004478"/>
    </source>
</evidence>
<keyword evidence="6 10" id="KW-0143">Chaperone</keyword>
<dbReference type="PANTHER" id="PTHR21237">
    <property type="entry name" value="GRPE PROTEIN"/>
    <property type="match status" value="1"/>
</dbReference>
<dbReference type="InterPro" id="IPR000740">
    <property type="entry name" value="GrpE"/>
</dbReference>
<dbReference type="FunFam" id="2.30.22.10:FF:000001">
    <property type="entry name" value="Protein GrpE"/>
    <property type="match status" value="1"/>
</dbReference>
<evidence type="ECO:0000313" key="18">
    <source>
        <dbReference type="Proteomes" id="UP000677457"/>
    </source>
</evidence>
<feature type="compositionally biased region" description="Gly residues" evidence="14">
    <location>
        <begin position="59"/>
        <end position="71"/>
    </location>
</feature>
<dbReference type="EMBL" id="BOQM01000009">
    <property type="protein sequence ID" value="GIM83663.1"/>
    <property type="molecule type" value="Genomic_DNA"/>
</dbReference>
<dbReference type="EMBL" id="VFOL01000001">
    <property type="protein sequence ID" value="TQL36095.1"/>
    <property type="molecule type" value="Genomic_DNA"/>
</dbReference>
<dbReference type="GO" id="GO:0000774">
    <property type="term" value="F:adenyl-nucleotide exchange factor activity"/>
    <property type="evidence" value="ECO:0007669"/>
    <property type="project" value="InterPro"/>
</dbReference>
<dbReference type="HAMAP" id="MF_01151">
    <property type="entry name" value="GrpE"/>
    <property type="match status" value="1"/>
</dbReference>
<dbReference type="GeneID" id="93770489"/>
<evidence type="ECO:0000313" key="17">
    <source>
        <dbReference type="Proteomes" id="UP000315983"/>
    </source>
</evidence>
<feature type="compositionally biased region" description="Low complexity" evidence="14">
    <location>
        <begin position="41"/>
        <end position="58"/>
    </location>
</feature>
<dbReference type="PROSITE" id="PS01071">
    <property type="entry name" value="GRPE"/>
    <property type="match status" value="1"/>
</dbReference>
<dbReference type="PANTHER" id="PTHR21237:SF23">
    <property type="entry name" value="GRPE PROTEIN HOMOLOG, MITOCHONDRIAL"/>
    <property type="match status" value="1"/>
</dbReference>
<dbReference type="SUPFAM" id="SSF51064">
    <property type="entry name" value="Head domain of nucleotide exchange factor GrpE"/>
    <property type="match status" value="1"/>
</dbReference>
<dbReference type="GO" id="GO:0006457">
    <property type="term" value="P:protein folding"/>
    <property type="evidence" value="ECO:0007669"/>
    <property type="project" value="InterPro"/>
</dbReference>
<dbReference type="Pfam" id="PF01025">
    <property type="entry name" value="GrpE"/>
    <property type="match status" value="1"/>
</dbReference>
<evidence type="ECO:0000256" key="3">
    <source>
        <dbReference type="ARBA" id="ARBA00011738"/>
    </source>
</evidence>
<keyword evidence="5 10" id="KW-0346">Stress response</keyword>
<dbReference type="Gene3D" id="2.30.22.10">
    <property type="entry name" value="Head domain of nucleotide exchange factor GrpE"/>
    <property type="match status" value="1"/>
</dbReference>
<dbReference type="PRINTS" id="PR00773">
    <property type="entry name" value="GRPEPROTEIN"/>
</dbReference>
<evidence type="ECO:0000256" key="2">
    <source>
        <dbReference type="ARBA" id="ARBA00009054"/>
    </source>
</evidence>
<reference evidence="15 18" key="2">
    <citation type="submission" date="2021-03" db="EMBL/GenBank/DDBJ databases">
        <title>Whole genome shotgun sequence of Salinispora arenicola NBRC 105043.</title>
        <authorList>
            <person name="Komaki H."/>
            <person name="Tamura T."/>
        </authorList>
    </citation>
    <scope>NUCLEOTIDE SEQUENCE [LARGE SCALE GENOMIC DNA]</scope>
    <source>
        <strain evidence="15 18">NBRC 105043</strain>
    </source>
</reference>
<evidence type="ECO:0000256" key="8">
    <source>
        <dbReference type="ARBA" id="ARBA00072274"/>
    </source>
</evidence>
<feature type="region of interest" description="Disordered" evidence="14">
    <location>
        <begin position="1"/>
        <end position="118"/>
    </location>
</feature>
<protein>
    <recommendedName>
        <fullName evidence="8 10">Protein GrpE</fullName>
    </recommendedName>
    <alternativeName>
        <fullName evidence="9 10">HSP-70 cofactor</fullName>
    </alternativeName>
</protein>
<organism evidence="16 17">
    <name type="scientific">Salinispora arenicola</name>
    <dbReference type="NCBI Taxonomy" id="168697"/>
    <lineage>
        <taxon>Bacteria</taxon>
        <taxon>Bacillati</taxon>
        <taxon>Actinomycetota</taxon>
        <taxon>Actinomycetes</taxon>
        <taxon>Micromonosporales</taxon>
        <taxon>Micromonosporaceae</taxon>
        <taxon>Salinispora</taxon>
    </lineage>
</organism>
<evidence type="ECO:0000256" key="1">
    <source>
        <dbReference type="ARBA" id="ARBA00004496"/>
    </source>
</evidence>
<dbReference type="Proteomes" id="UP000677457">
    <property type="component" value="Unassembled WGS sequence"/>
</dbReference>
<dbReference type="GO" id="GO:0051082">
    <property type="term" value="F:unfolded protein binding"/>
    <property type="evidence" value="ECO:0007669"/>
    <property type="project" value="TreeGrafter"/>
</dbReference>
<evidence type="ECO:0000256" key="5">
    <source>
        <dbReference type="ARBA" id="ARBA00023016"/>
    </source>
</evidence>
<dbReference type="GO" id="GO:0042803">
    <property type="term" value="F:protein homodimerization activity"/>
    <property type="evidence" value="ECO:0007669"/>
    <property type="project" value="InterPro"/>
</dbReference>
<evidence type="ECO:0000256" key="14">
    <source>
        <dbReference type="SAM" id="MobiDB-lite"/>
    </source>
</evidence>
<evidence type="ECO:0000256" key="9">
    <source>
        <dbReference type="ARBA" id="ARBA00076414"/>
    </source>
</evidence>
<keyword evidence="13" id="KW-0175">Coiled coil</keyword>
<comment type="caution">
    <text evidence="16">The sequence shown here is derived from an EMBL/GenBank/DDBJ whole genome shotgun (WGS) entry which is preliminary data.</text>
</comment>
<dbReference type="InterPro" id="IPR013805">
    <property type="entry name" value="GrpE_CC"/>
</dbReference>
<dbReference type="Gene3D" id="3.90.20.20">
    <property type="match status" value="1"/>
</dbReference>
<evidence type="ECO:0000313" key="15">
    <source>
        <dbReference type="EMBL" id="GIM83663.1"/>
    </source>
</evidence>
<accession>A0A542XJR2</accession>
<feature type="compositionally biased region" description="Low complexity" evidence="14">
    <location>
        <begin position="12"/>
        <end position="30"/>
    </location>
</feature>
<evidence type="ECO:0000313" key="16">
    <source>
        <dbReference type="EMBL" id="TQL36095.1"/>
    </source>
</evidence>
<feature type="coiled-coil region" evidence="13">
    <location>
        <begin position="159"/>
        <end position="186"/>
    </location>
</feature>
<comment type="subcellular location">
    <subcellularLocation>
        <location evidence="1 10">Cytoplasm</location>
    </subcellularLocation>
</comment>
<dbReference type="GO" id="GO:0005737">
    <property type="term" value="C:cytoplasm"/>
    <property type="evidence" value="ECO:0007669"/>
    <property type="project" value="UniProtKB-SubCell"/>
</dbReference>
<comment type="similarity">
    <text evidence="2 10 12">Belongs to the GrpE family.</text>
</comment>
<comment type="function">
    <text evidence="7 10 11">Participates actively in the response to hyperosmotic and heat shock by preventing the aggregation of stress-denatured proteins, in association with DnaK and GrpE. It is the nucleotide exchange factor for DnaK and may function as a thermosensor. Unfolded proteins bind initially to DnaJ; upon interaction with the DnaJ-bound protein, DnaK hydrolyzes its bound ATP, resulting in the formation of a stable complex. GrpE releases ADP from DnaK; ATP binding to DnaK triggers the release of the substrate protein, thus completing the reaction cycle. Several rounds of ATP-dependent interactions between DnaJ, DnaK and GrpE are required for fully efficient folding.</text>
</comment>
<dbReference type="NCBIfam" id="NF010761">
    <property type="entry name" value="PRK14164.1"/>
    <property type="match status" value="1"/>
</dbReference>
<comment type="subunit">
    <text evidence="3 10">Homodimer.</text>
</comment>
<evidence type="ECO:0000256" key="7">
    <source>
        <dbReference type="ARBA" id="ARBA00053401"/>
    </source>
</evidence>
<feature type="compositionally biased region" description="Low complexity" evidence="14">
    <location>
        <begin position="86"/>
        <end position="113"/>
    </location>
</feature>
<dbReference type="GO" id="GO:0051087">
    <property type="term" value="F:protein-folding chaperone binding"/>
    <property type="evidence" value="ECO:0007669"/>
    <property type="project" value="InterPro"/>
</dbReference>
<reference evidence="16 17" key="1">
    <citation type="submission" date="2019-06" db="EMBL/GenBank/DDBJ databases">
        <title>Sequencing the genomes of 1000 actinobacteria strains.</title>
        <authorList>
            <person name="Klenk H.-P."/>
        </authorList>
    </citation>
    <scope>NUCLEOTIDE SEQUENCE [LARGE SCALE GENOMIC DNA]</scope>
    <source>
        <strain evidence="16 17">DSM 44819</strain>
    </source>
</reference>
<keyword evidence="4 10" id="KW-0963">Cytoplasm</keyword>